<dbReference type="GO" id="GO:0042981">
    <property type="term" value="P:regulation of apoptotic process"/>
    <property type="evidence" value="ECO:0007669"/>
    <property type="project" value="InterPro"/>
</dbReference>
<dbReference type="PRINTS" id="PR01862">
    <property type="entry name" value="BCL2FAMILY"/>
</dbReference>
<dbReference type="PROSITE" id="PS50062">
    <property type="entry name" value="BCL2_FAMILY"/>
    <property type="match status" value="1"/>
</dbReference>
<feature type="region of interest" description="Disordered" evidence="3">
    <location>
        <begin position="1"/>
        <end position="97"/>
    </location>
</feature>
<dbReference type="SUPFAM" id="SSF56854">
    <property type="entry name" value="Bcl-2 inhibitors of programmed cell death"/>
    <property type="match status" value="1"/>
</dbReference>
<evidence type="ECO:0000256" key="2">
    <source>
        <dbReference type="ARBA" id="ARBA00022703"/>
    </source>
</evidence>
<dbReference type="PROSITE" id="PS01080">
    <property type="entry name" value="BH1"/>
    <property type="match status" value="1"/>
</dbReference>
<keyword evidence="2" id="KW-0053">Apoptosis</keyword>
<gene>
    <name evidence="6" type="primary">Bax</name>
</gene>
<dbReference type="InterPro" id="IPR046371">
    <property type="entry name" value="Bcl-2_BH1-3"/>
</dbReference>
<feature type="compositionally biased region" description="Acidic residues" evidence="3">
    <location>
        <begin position="16"/>
        <end position="25"/>
    </location>
</feature>
<evidence type="ECO:0000259" key="5">
    <source>
        <dbReference type="SMART" id="SM00337"/>
    </source>
</evidence>
<dbReference type="GO" id="GO:0008053">
    <property type="term" value="P:mitochondrial fusion"/>
    <property type="evidence" value="ECO:0007669"/>
    <property type="project" value="TreeGrafter"/>
</dbReference>
<dbReference type="SMART" id="SM00337">
    <property type="entry name" value="BCL"/>
    <property type="match status" value="1"/>
</dbReference>
<evidence type="ECO:0000256" key="1">
    <source>
        <dbReference type="ARBA" id="ARBA00009458"/>
    </source>
</evidence>
<dbReference type="Gene3D" id="1.10.437.10">
    <property type="entry name" value="Blc2-like"/>
    <property type="match status" value="1"/>
</dbReference>
<dbReference type="GO" id="GO:0008630">
    <property type="term" value="P:intrinsic apoptotic signaling pathway in response to DNA damage"/>
    <property type="evidence" value="ECO:0007669"/>
    <property type="project" value="TreeGrafter"/>
</dbReference>
<comment type="similarity">
    <text evidence="1">Belongs to the Bcl-2 family.</text>
</comment>
<feature type="domain" description="Bcl-2 Bcl-2 homology region 1-3" evidence="5">
    <location>
        <begin position="163"/>
        <end position="260"/>
    </location>
</feature>
<keyword evidence="4" id="KW-0472">Membrane</keyword>
<feature type="transmembrane region" description="Helical" evidence="4">
    <location>
        <begin position="267"/>
        <end position="290"/>
    </location>
</feature>
<keyword evidence="4" id="KW-0812">Transmembrane</keyword>
<dbReference type="InterPro" id="IPR020717">
    <property type="entry name" value="Bcl2_BH1_motif_CS"/>
</dbReference>
<dbReference type="AlphaFoldDB" id="A0A6F9D6Q2"/>
<organism evidence="6">
    <name type="scientific">Phallusia mammillata</name>
    <dbReference type="NCBI Taxonomy" id="59560"/>
    <lineage>
        <taxon>Eukaryota</taxon>
        <taxon>Metazoa</taxon>
        <taxon>Chordata</taxon>
        <taxon>Tunicata</taxon>
        <taxon>Ascidiacea</taxon>
        <taxon>Phlebobranchia</taxon>
        <taxon>Ascidiidae</taxon>
        <taxon>Phallusia</taxon>
    </lineage>
</organism>
<dbReference type="PANTHER" id="PTHR11256:SF56">
    <property type="entry name" value="BCL-2 BCL-2 HOMOLOGY REGION 1-3 DOMAIN-CONTAINING PROTEIN"/>
    <property type="match status" value="1"/>
</dbReference>
<dbReference type="GO" id="GO:0005741">
    <property type="term" value="C:mitochondrial outer membrane"/>
    <property type="evidence" value="ECO:0007669"/>
    <property type="project" value="TreeGrafter"/>
</dbReference>
<name>A0A6F9D6Q2_9ASCI</name>
<dbReference type="InterPro" id="IPR036834">
    <property type="entry name" value="Bcl-2-like_sf"/>
</dbReference>
<dbReference type="InterPro" id="IPR002475">
    <property type="entry name" value="Bcl2-like"/>
</dbReference>
<evidence type="ECO:0000256" key="4">
    <source>
        <dbReference type="SAM" id="Phobius"/>
    </source>
</evidence>
<feature type="compositionally biased region" description="Polar residues" evidence="3">
    <location>
        <begin position="36"/>
        <end position="58"/>
    </location>
</feature>
<evidence type="ECO:0000313" key="6">
    <source>
        <dbReference type="EMBL" id="CAB3225091.1"/>
    </source>
</evidence>
<accession>A0A6F9D6Q2</accession>
<dbReference type="GO" id="GO:0097192">
    <property type="term" value="P:extrinsic apoptotic signaling pathway in absence of ligand"/>
    <property type="evidence" value="ECO:0007669"/>
    <property type="project" value="TreeGrafter"/>
</dbReference>
<dbReference type="InterPro" id="IPR026298">
    <property type="entry name" value="Bcl-2_fam"/>
</dbReference>
<reference evidence="6" key="1">
    <citation type="submission" date="2020-04" db="EMBL/GenBank/DDBJ databases">
        <authorList>
            <person name="Neveu A P."/>
        </authorList>
    </citation>
    <scope>NUCLEOTIDE SEQUENCE</scope>
    <source>
        <tissue evidence="6">Whole embryo</tissue>
    </source>
</reference>
<dbReference type="GO" id="GO:0001836">
    <property type="term" value="P:release of cytochrome c from mitochondria"/>
    <property type="evidence" value="ECO:0007669"/>
    <property type="project" value="TreeGrafter"/>
</dbReference>
<keyword evidence="4" id="KW-1133">Transmembrane helix</keyword>
<sequence length="292" mass="33488">MDGEDSPCYSGGGGDADSEVPEEDKESQTTRRSRPRTANPSRGRQNHNRNNANITNQDGIRFPHTDPHAAGCSTYDDPNLPSTSTGRPYINRPTERRTFAEQVTRDEMLVGEQARLLLNMFLQERAQTEQNPFEPRIRDLCRADKVATAGLTDESLHDIASTLRRIGDDMSRDATLNDFIEKVPVRSTKEVFMKVCLQMFEDGNFNWGRIVALFYFAYRLCVRSFMRGLDNMPWVKELLRWVVDFIVQHVAKWIISRGGWCMIKEWFGISDTTMAVLTVSSALLFFWSIFKK</sequence>
<dbReference type="EMBL" id="LR783272">
    <property type="protein sequence ID" value="CAB3225091.1"/>
    <property type="molecule type" value="mRNA"/>
</dbReference>
<proteinExistence type="evidence at transcript level"/>
<evidence type="ECO:0000256" key="3">
    <source>
        <dbReference type="SAM" id="MobiDB-lite"/>
    </source>
</evidence>
<dbReference type="GO" id="GO:0051400">
    <property type="term" value="F:BH domain binding"/>
    <property type="evidence" value="ECO:0007669"/>
    <property type="project" value="TreeGrafter"/>
</dbReference>
<protein>
    <submittedName>
        <fullName evidence="6">Apoptosis regulator BAX-like</fullName>
    </submittedName>
</protein>
<dbReference type="CDD" id="cd06845">
    <property type="entry name" value="Bcl-2_like"/>
    <property type="match status" value="1"/>
</dbReference>
<dbReference type="GO" id="GO:0015267">
    <property type="term" value="F:channel activity"/>
    <property type="evidence" value="ECO:0007669"/>
    <property type="project" value="TreeGrafter"/>
</dbReference>
<dbReference type="PANTHER" id="PTHR11256">
    <property type="entry name" value="BCL-2 RELATED"/>
    <property type="match status" value="1"/>
</dbReference>
<dbReference type="Pfam" id="PF00452">
    <property type="entry name" value="Bcl-2"/>
    <property type="match status" value="1"/>
</dbReference>